<organism evidence="1 2">
    <name type="scientific">Dactylosporangium roseum</name>
    <dbReference type="NCBI Taxonomy" id="47989"/>
    <lineage>
        <taxon>Bacteria</taxon>
        <taxon>Bacillati</taxon>
        <taxon>Actinomycetota</taxon>
        <taxon>Actinomycetes</taxon>
        <taxon>Micromonosporales</taxon>
        <taxon>Micromonosporaceae</taxon>
        <taxon>Dactylosporangium</taxon>
    </lineage>
</organism>
<protein>
    <submittedName>
        <fullName evidence="1">Uncharacterized protein</fullName>
    </submittedName>
</protein>
<keyword evidence="2" id="KW-1185">Reference proteome</keyword>
<accession>A0ABY5Z789</accession>
<dbReference type="RefSeq" id="WP_260727287.1">
    <property type="nucleotide sequence ID" value="NZ_BAAABS010000033.1"/>
</dbReference>
<evidence type="ECO:0000313" key="1">
    <source>
        <dbReference type="EMBL" id="UWZ37925.1"/>
    </source>
</evidence>
<reference evidence="1" key="1">
    <citation type="submission" date="2021-04" db="EMBL/GenBank/DDBJ databases">
        <title>Biosynthetic gene clusters of Dactylosporangioum roseum.</title>
        <authorList>
            <person name="Hartkoorn R.C."/>
            <person name="Beaudoing E."/>
            <person name="Hot D."/>
            <person name="Moureu S."/>
        </authorList>
    </citation>
    <scope>NUCLEOTIDE SEQUENCE</scope>
    <source>
        <strain evidence="1">NRRL B-16295</strain>
    </source>
</reference>
<name>A0ABY5Z789_9ACTN</name>
<dbReference type="Proteomes" id="UP001058271">
    <property type="component" value="Chromosome"/>
</dbReference>
<evidence type="ECO:0000313" key="2">
    <source>
        <dbReference type="Proteomes" id="UP001058271"/>
    </source>
</evidence>
<sequence length="162" mass="17123">MTDMRNLARVAMASKVLADVAREEGNAARELLAEAMLSSGAERVRVTDGNAVDYGAVVLVPGRKSAVVVDEAALLGWVAARYPDEVVQQVRRAWLERLLSAAAKLGDPVDPATGEVIPGVEVRQGDPYLAAKPSAEARDRMKTTMANQGLLMLGLAEAGEPA</sequence>
<dbReference type="EMBL" id="CP073721">
    <property type="protein sequence ID" value="UWZ37925.1"/>
    <property type="molecule type" value="Genomic_DNA"/>
</dbReference>
<gene>
    <name evidence="1" type="ORF">Drose_06510</name>
</gene>
<proteinExistence type="predicted"/>